<organism evidence="4 7">
    <name type="scientific">Adineta steineri</name>
    <dbReference type="NCBI Taxonomy" id="433720"/>
    <lineage>
        <taxon>Eukaryota</taxon>
        <taxon>Metazoa</taxon>
        <taxon>Spiralia</taxon>
        <taxon>Gnathifera</taxon>
        <taxon>Rotifera</taxon>
        <taxon>Eurotatoria</taxon>
        <taxon>Bdelloidea</taxon>
        <taxon>Adinetida</taxon>
        <taxon>Adinetidae</taxon>
        <taxon>Adineta</taxon>
    </lineage>
</organism>
<dbReference type="PANTHER" id="PTHR46466:SF1">
    <property type="entry name" value="GLYOXALASE DOMAIN-CONTAINING PROTEIN 4"/>
    <property type="match status" value="1"/>
</dbReference>
<dbReference type="InterPro" id="IPR029068">
    <property type="entry name" value="Glyas_Bleomycin-R_OHBP_Dase"/>
</dbReference>
<evidence type="ECO:0000313" key="6">
    <source>
        <dbReference type="Proteomes" id="UP000663832"/>
    </source>
</evidence>
<dbReference type="SUPFAM" id="SSF54593">
    <property type="entry name" value="Glyoxalase/Bleomycin resistance protein/Dihydroxybiphenyl dioxygenase"/>
    <property type="match status" value="2"/>
</dbReference>
<evidence type="ECO:0000259" key="2">
    <source>
        <dbReference type="PROSITE" id="PS51819"/>
    </source>
</evidence>
<dbReference type="Pfam" id="PF21701">
    <property type="entry name" value="GLOD4_C"/>
    <property type="match status" value="1"/>
</dbReference>
<dbReference type="AlphaFoldDB" id="A0A815MX72"/>
<dbReference type="OrthoDB" id="1545884at2759"/>
<evidence type="ECO:0000313" key="5">
    <source>
        <dbReference type="EMBL" id="CAF1621995.1"/>
    </source>
</evidence>
<dbReference type="EMBL" id="CAJNOI010001575">
    <property type="protein sequence ID" value="CAF1424124.1"/>
    <property type="molecule type" value="Genomic_DNA"/>
</dbReference>
<evidence type="ECO:0000313" key="7">
    <source>
        <dbReference type="Proteomes" id="UP000663877"/>
    </source>
</evidence>
<dbReference type="PROSITE" id="PS51819">
    <property type="entry name" value="VOC"/>
    <property type="match status" value="2"/>
</dbReference>
<gene>
    <name evidence="4" type="ORF">BJG266_LOCUS38948</name>
    <name evidence="3" type="ORF">QVE165_LOCUS32378</name>
    <name evidence="5" type="ORF">QVE165_LOCUS55834</name>
</gene>
<evidence type="ECO:0000313" key="3">
    <source>
        <dbReference type="EMBL" id="CAF1321653.1"/>
    </source>
</evidence>
<accession>A0A815MX72</accession>
<reference evidence="4" key="1">
    <citation type="submission" date="2021-02" db="EMBL/GenBank/DDBJ databases">
        <authorList>
            <person name="Nowell W R."/>
        </authorList>
    </citation>
    <scope>NUCLEOTIDE SEQUENCE</scope>
</reference>
<dbReference type="Proteomes" id="UP000663877">
    <property type="component" value="Unassembled WGS sequence"/>
</dbReference>
<protein>
    <recommendedName>
        <fullName evidence="2">VOC domain-containing protein</fullName>
    </recommendedName>
</protein>
<feature type="domain" description="VOC" evidence="2">
    <location>
        <begin position="826"/>
        <end position="961"/>
    </location>
</feature>
<feature type="region of interest" description="Disordered" evidence="1">
    <location>
        <begin position="978"/>
        <end position="1005"/>
    </location>
</feature>
<dbReference type="PANTHER" id="PTHR46466">
    <property type="entry name" value="GLYOXALASE DOMAIN-CONTAINING PROTEIN 4"/>
    <property type="match status" value="1"/>
</dbReference>
<dbReference type="InterPro" id="IPR043193">
    <property type="entry name" value="GLOD4"/>
</dbReference>
<dbReference type="InterPro" id="IPR037523">
    <property type="entry name" value="VOC_core"/>
</dbReference>
<feature type="region of interest" description="Disordered" evidence="1">
    <location>
        <begin position="202"/>
        <end position="221"/>
    </location>
</feature>
<dbReference type="EMBL" id="CAJNOM010001902">
    <property type="protein sequence ID" value="CAF1621995.1"/>
    <property type="molecule type" value="Genomic_DNA"/>
</dbReference>
<feature type="compositionally biased region" description="Basic and acidic residues" evidence="1">
    <location>
        <begin position="988"/>
        <end position="1005"/>
    </location>
</feature>
<feature type="domain" description="VOC" evidence="2">
    <location>
        <begin position="692"/>
        <end position="818"/>
    </location>
</feature>
<comment type="caution">
    <text evidence="4">The sequence shown here is derived from an EMBL/GenBank/DDBJ whole genome shotgun (WGS) entry which is preliminary data.</text>
</comment>
<dbReference type="Proteomes" id="UP000663832">
    <property type="component" value="Unassembled WGS sequence"/>
</dbReference>
<feature type="compositionally biased region" description="Low complexity" evidence="1">
    <location>
        <begin position="246"/>
        <end position="256"/>
    </location>
</feature>
<name>A0A815MX72_9BILA</name>
<feature type="region of interest" description="Disordered" evidence="1">
    <location>
        <begin position="246"/>
        <end position="291"/>
    </location>
</feature>
<proteinExistence type="predicted"/>
<evidence type="ECO:0000256" key="1">
    <source>
        <dbReference type="SAM" id="MobiDB-lite"/>
    </source>
</evidence>
<feature type="compositionally biased region" description="Low complexity" evidence="1">
    <location>
        <begin position="264"/>
        <end position="280"/>
    </location>
</feature>
<dbReference type="EMBL" id="CAJNOM010000286">
    <property type="protein sequence ID" value="CAF1321653.1"/>
    <property type="molecule type" value="Genomic_DNA"/>
</dbReference>
<keyword evidence="6" id="KW-1185">Reference proteome</keyword>
<evidence type="ECO:0000313" key="4">
    <source>
        <dbReference type="EMBL" id="CAF1424124.1"/>
    </source>
</evidence>
<sequence length="1005" mass="115249">MATKKSNDESFVERDEVLFPDEDLVDVEPLYKNFATIQNELNNSTHNRSHSSDNRYRAVRTQIESSLLRHSQSDDQLSINSEYSSSSFTIPISIQSKKIDGHIFNLSQIVQDIGYKKSTPITSSSSTLDPNTKNVSALLNIVLKAGGAHGPLVNVWRSRITDEYFQRWYLEKYYQRSASLPRYNTNEQTTQNTRARNDYKSNTYMNNFRLPPTTTTNQVNNQNHYESEVQKIYGYDDADVTTASIASSHSSSNDTISHTKEQRSSSITSILKKSSNSNNTPTTGQTPPIKHHVTIRERHSSFESDQSISSQQLNTDDMNLLSESRQYQKSQTDSQEFENIPSPYDHFEKTTPIDYSQIQQTNYDIRSELNTNSNPILSEYQQVLQTHPDVHHDPNPEIISKPNPTHQVTYEQNISLRYLVPPTPPPPGPLIIREILPPRIPTPPPFIVKVPETIPQTPPPLILREAPPPPPPHQETTFVTKMLPPEPPPARCVVYEHAPPLPPKPQSIIIEKWLPYKPAPPREVIVERITEKPVITEFEPGAITYERQRRHSAEFHTDSSRLEIPINMSRQKSVDHLAREQMAQQPSGTFDELVWTTHQQILAMQQRGREQVQASQQWAANQWQQHQNMFMQYPTHLTTPTLVVCHPPVTTNAPTAYIQTEEYREQRVKHTSITIRGISFGVPQQSPCTDRRFLHYTLKITDRLETKKFFCDILGMNILRHEEMDSGCSAQCNGNFESPWSKTVASYGDEHSYFAFELNYNYDVQGYKYGNDFASITIHNRQAVINAQKYFDQSKIISNKQSLIISSPDGHRFILVDKDVAKNEDPVKCLSLNVFNLDKSIEYYTKLLNMNIVKDSSDEKRVKLSYDVKDKSKSQYDFRLDQQCQLELIEIKKEINRGTGYGRKAFSCPVKDIDTIENLIEKEGYKLLIPKMKLGGLLDFNKNTVIILSDPDGHEVCFVGEENYSKTCEIDSDAKNKFNKNLKNPSKNPEKYEIGEDKSTKHEDK</sequence>
<dbReference type="Gene3D" id="3.10.180.10">
    <property type="entry name" value="2,3-Dihydroxybiphenyl 1,2-Dioxygenase, domain 1"/>
    <property type="match status" value="2"/>
</dbReference>